<name>A0ABY1EAF9_9MICO</name>
<proteinExistence type="predicted"/>
<evidence type="ECO:0008006" key="3">
    <source>
        <dbReference type="Google" id="ProtNLM"/>
    </source>
</evidence>
<keyword evidence="2" id="KW-1185">Reference proteome</keyword>
<dbReference type="Proteomes" id="UP000199681">
    <property type="component" value="Unassembled WGS sequence"/>
</dbReference>
<comment type="caution">
    <text evidence="1">The sequence shown here is derived from an EMBL/GenBank/DDBJ whole genome shotgun (WGS) entry which is preliminary data.</text>
</comment>
<dbReference type="RefSeq" id="WP_174775757.1">
    <property type="nucleotide sequence ID" value="NZ_BKAC01000012.1"/>
</dbReference>
<evidence type="ECO:0000313" key="1">
    <source>
        <dbReference type="EMBL" id="SFH27346.1"/>
    </source>
</evidence>
<gene>
    <name evidence="1" type="ORF">SAMN05216274_102236</name>
</gene>
<organism evidence="1 2">
    <name type="scientific">Cryobacterium levicorallinum</name>
    <dbReference type="NCBI Taxonomy" id="995038"/>
    <lineage>
        <taxon>Bacteria</taxon>
        <taxon>Bacillati</taxon>
        <taxon>Actinomycetota</taxon>
        <taxon>Actinomycetes</taxon>
        <taxon>Micrococcales</taxon>
        <taxon>Microbacteriaceae</taxon>
        <taxon>Cryobacterium</taxon>
    </lineage>
</organism>
<dbReference type="EMBL" id="FOPW01000002">
    <property type="protein sequence ID" value="SFH27346.1"/>
    <property type="molecule type" value="Genomic_DNA"/>
</dbReference>
<evidence type="ECO:0000313" key="2">
    <source>
        <dbReference type="Proteomes" id="UP000199681"/>
    </source>
</evidence>
<sequence length="143" mass="16560">MTRWTIEYEGESFARFYSSLGEYEQAVVTAAIEHVLAVHGIDICNGEWGKPLSGGLYEFRVRKSFHSIFTEANATPPSDLVSVDRMVLIRVFCTFHGDKIVLLYSGYDKKKDPSDKRQQREIAKARKIHEQWKRAQRTQHKQP</sequence>
<reference evidence="1 2" key="1">
    <citation type="submission" date="2016-10" db="EMBL/GenBank/DDBJ databases">
        <authorList>
            <person name="Varghese N."/>
            <person name="Submissions S."/>
        </authorList>
    </citation>
    <scope>NUCLEOTIDE SEQUENCE [LARGE SCALE GENOMIC DNA]</scope>
    <source>
        <strain evidence="1 2">GMCC 1.11211</strain>
    </source>
</reference>
<accession>A0ABY1EAF9</accession>
<protein>
    <recommendedName>
        <fullName evidence="3">Type II toxin-antitoxin system RelE/ParE family toxin</fullName>
    </recommendedName>
</protein>